<sequence>MFLGDQMLARCAPPSATSPGRRVSTTGPSAAEDEALQRLCGLRDPFAAMAYRDPLSNRKPHACHRRYLLLTAGERHQREMKVQQRLTQCADTPFTVSVRSGAITDVFYTRPGLGLPPKMESLEQRARLWATHRAPPTRIPTADNANWVPANDLVEPHARSEDADEAISTAFFAHDYHRPLMRRALDDARSGQILKVHVSQQPQAYVQQLYHGNLDGDSDAAPLYNHALWETDLVVGANPDGALITMERISASNIRGRHGWVRIRVPIGAVWGRAAEGLLKRLLQKVLDIRQAALHRFISTEQKTELEQLTVEHCTAIATNFPKKARRRLLNNLAADNLLAAVEREHGGGGTCSRA</sequence>
<proteinExistence type="predicted"/>
<keyword evidence="3" id="KW-1185">Reference proteome</keyword>
<dbReference type="EMBL" id="JAFCMP010000070">
    <property type="protein sequence ID" value="KAG5188351.1"/>
    <property type="molecule type" value="Genomic_DNA"/>
</dbReference>
<evidence type="ECO:0000256" key="1">
    <source>
        <dbReference type="SAM" id="MobiDB-lite"/>
    </source>
</evidence>
<dbReference type="AlphaFoldDB" id="A0A836CM22"/>
<feature type="region of interest" description="Disordered" evidence="1">
    <location>
        <begin position="11"/>
        <end position="30"/>
    </location>
</feature>
<organism evidence="2 3">
    <name type="scientific">Tribonema minus</name>
    <dbReference type="NCBI Taxonomy" id="303371"/>
    <lineage>
        <taxon>Eukaryota</taxon>
        <taxon>Sar</taxon>
        <taxon>Stramenopiles</taxon>
        <taxon>Ochrophyta</taxon>
        <taxon>PX clade</taxon>
        <taxon>Xanthophyceae</taxon>
        <taxon>Tribonematales</taxon>
        <taxon>Tribonemataceae</taxon>
        <taxon>Tribonema</taxon>
    </lineage>
</organism>
<reference evidence="2" key="1">
    <citation type="submission" date="2021-02" db="EMBL/GenBank/DDBJ databases">
        <title>First Annotated Genome of the Yellow-green Alga Tribonema minus.</title>
        <authorList>
            <person name="Mahan K.M."/>
        </authorList>
    </citation>
    <scope>NUCLEOTIDE SEQUENCE</scope>
    <source>
        <strain evidence="2">UTEX B ZZ1240</strain>
    </source>
</reference>
<gene>
    <name evidence="2" type="ORF">JKP88DRAFT_353391</name>
</gene>
<feature type="compositionally biased region" description="Polar residues" evidence="1">
    <location>
        <begin position="15"/>
        <end position="28"/>
    </location>
</feature>
<protein>
    <submittedName>
        <fullName evidence="2">Uncharacterized protein</fullName>
    </submittedName>
</protein>
<comment type="caution">
    <text evidence="2">The sequence shown here is derived from an EMBL/GenBank/DDBJ whole genome shotgun (WGS) entry which is preliminary data.</text>
</comment>
<dbReference type="Proteomes" id="UP000664859">
    <property type="component" value="Unassembled WGS sequence"/>
</dbReference>
<evidence type="ECO:0000313" key="2">
    <source>
        <dbReference type="EMBL" id="KAG5188351.1"/>
    </source>
</evidence>
<accession>A0A836CM22</accession>
<name>A0A836CM22_9STRA</name>
<evidence type="ECO:0000313" key="3">
    <source>
        <dbReference type="Proteomes" id="UP000664859"/>
    </source>
</evidence>